<dbReference type="Pfam" id="PF11160">
    <property type="entry name" value="Hva1_TUDOR"/>
    <property type="match status" value="1"/>
</dbReference>
<evidence type="ECO:0000313" key="4">
    <source>
        <dbReference type="Proteomes" id="UP000627838"/>
    </source>
</evidence>
<feature type="compositionally biased region" description="Basic residues" evidence="1">
    <location>
        <begin position="60"/>
        <end position="75"/>
    </location>
</feature>
<feature type="compositionally biased region" description="Basic and acidic residues" evidence="1">
    <location>
        <begin position="1"/>
        <end position="10"/>
    </location>
</feature>
<organism evidence="3 4">
    <name type="scientific">Actinomadura algeriensis</name>
    <dbReference type="NCBI Taxonomy" id="1679523"/>
    <lineage>
        <taxon>Bacteria</taxon>
        <taxon>Bacillati</taxon>
        <taxon>Actinomycetota</taxon>
        <taxon>Actinomycetes</taxon>
        <taxon>Streptosporangiales</taxon>
        <taxon>Thermomonosporaceae</taxon>
        <taxon>Actinomadura</taxon>
    </lineage>
</organism>
<evidence type="ECO:0000313" key="3">
    <source>
        <dbReference type="EMBL" id="MBE1533098.1"/>
    </source>
</evidence>
<comment type="caution">
    <text evidence="3">The sequence shown here is derived from an EMBL/GenBank/DDBJ whole genome shotgun (WGS) entry which is preliminary data.</text>
</comment>
<feature type="compositionally biased region" description="Basic and acidic residues" evidence="1">
    <location>
        <begin position="21"/>
        <end position="39"/>
    </location>
</feature>
<name>A0ABR9JRH9_9ACTN</name>
<dbReference type="RefSeq" id="WP_192759700.1">
    <property type="nucleotide sequence ID" value="NZ_JADBDZ010000001.1"/>
</dbReference>
<dbReference type="InterPro" id="IPR021331">
    <property type="entry name" value="Hva1_TUDOR"/>
</dbReference>
<feature type="domain" description="Hypervirulence associated protein TUDOR" evidence="2">
    <location>
        <begin position="11"/>
        <end position="69"/>
    </location>
</feature>
<keyword evidence="4" id="KW-1185">Reference proteome</keyword>
<dbReference type="EMBL" id="JADBDZ010000001">
    <property type="protein sequence ID" value="MBE1533098.1"/>
    <property type="molecule type" value="Genomic_DNA"/>
</dbReference>
<accession>A0ABR9JRH9</accession>
<reference evidence="3 4" key="1">
    <citation type="submission" date="2020-10" db="EMBL/GenBank/DDBJ databases">
        <title>Sequencing the genomes of 1000 actinobacteria strains.</title>
        <authorList>
            <person name="Klenk H.-P."/>
        </authorList>
    </citation>
    <scope>NUCLEOTIDE SEQUENCE [LARGE SCALE GENOMIC DNA]</scope>
    <source>
        <strain evidence="3 4">DSM 46744</strain>
    </source>
</reference>
<dbReference type="Proteomes" id="UP000627838">
    <property type="component" value="Unassembled WGS sequence"/>
</dbReference>
<protein>
    <submittedName>
        <fullName evidence="3">Ribosome biogenesis GTPase RsgA</fullName>
    </submittedName>
</protein>
<gene>
    <name evidence="3" type="ORF">H4W34_002931</name>
</gene>
<dbReference type="Gene3D" id="2.30.30.1060">
    <property type="match status" value="1"/>
</dbReference>
<proteinExistence type="predicted"/>
<evidence type="ECO:0000259" key="2">
    <source>
        <dbReference type="Pfam" id="PF11160"/>
    </source>
</evidence>
<evidence type="ECO:0000256" key="1">
    <source>
        <dbReference type="SAM" id="MobiDB-lite"/>
    </source>
</evidence>
<feature type="region of interest" description="Disordered" evidence="1">
    <location>
        <begin position="1"/>
        <end position="75"/>
    </location>
</feature>
<sequence>MGERKDEPSVGDRVTWSSHGTETEGKVEKKVTERREEAGRTVAASPDDPQYVVRSEKSGKKAVHKPSALKRKRSK</sequence>